<reference evidence="1 2" key="1">
    <citation type="submission" date="2015-02" db="EMBL/GenBank/DDBJ databases">
        <title>Genome Sequencing of Rickettsiales.</title>
        <authorList>
            <person name="Daugherty S.C."/>
            <person name="Su Q."/>
            <person name="Abolude K."/>
            <person name="Beier-Sexton M."/>
            <person name="Carlyon J.A."/>
            <person name="Carter R."/>
            <person name="Day N.P."/>
            <person name="Dumler S.J."/>
            <person name="Dyachenko V."/>
            <person name="Godinez A."/>
            <person name="Kurtti T.J."/>
            <person name="Lichay M."/>
            <person name="Mullins K.E."/>
            <person name="Ott S."/>
            <person name="Pappas-Brown V."/>
            <person name="Paris D.H."/>
            <person name="Patel P."/>
            <person name="Richards A.L."/>
            <person name="Sadzewicz L."/>
            <person name="Sears K."/>
            <person name="Seidman D."/>
            <person name="Sengamalay N."/>
            <person name="Stenos J."/>
            <person name="Tallon L.J."/>
            <person name="Vincent G."/>
            <person name="Fraser C.M."/>
            <person name="Munderloh U."/>
            <person name="Dunning-Hotopp J.C."/>
        </authorList>
    </citation>
    <scope>NUCLEOTIDE SEQUENCE [LARGE SCALE GENOMIC DNA]</scope>
    <source>
        <strain evidence="1 2">ApMUC09</strain>
    </source>
</reference>
<evidence type="ECO:0000313" key="1">
    <source>
        <dbReference type="EMBL" id="KJV65171.1"/>
    </source>
</evidence>
<sequence length="58" mass="6835">MSGRCSIARSRGLYIKLLYHAVVCIVYCRNVELYGFNMSLPCVAIRDKWRYTEHISDY</sequence>
<gene>
    <name evidence="1" type="ORF">APHMUC_1447</name>
</gene>
<evidence type="ECO:0000313" key="2">
    <source>
        <dbReference type="Proteomes" id="UP000033441"/>
    </source>
</evidence>
<dbReference type="AlphaFoldDB" id="A0A0F3NBS4"/>
<organism evidence="1 2">
    <name type="scientific">Anaplasma phagocytophilum str. ApMUC09</name>
    <dbReference type="NCBI Taxonomy" id="1359152"/>
    <lineage>
        <taxon>Bacteria</taxon>
        <taxon>Pseudomonadati</taxon>
        <taxon>Pseudomonadota</taxon>
        <taxon>Alphaproteobacteria</taxon>
        <taxon>Rickettsiales</taxon>
        <taxon>Anaplasmataceae</taxon>
        <taxon>Anaplasma</taxon>
        <taxon>phagocytophilum group</taxon>
    </lineage>
</organism>
<comment type="caution">
    <text evidence="1">The sequence shown here is derived from an EMBL/GenBank/DDBJ whole genome shotgun (WGS) entry which is preliminary data.</text>
</comment>
<dbReference type="Proteomes" id="UP000033441">
    <property type="component" value="Unassembled WGS sequence"/>
</dbReference>
<accession>A0A0F3NBS4</accession>
<proteinExistence type="predicted"/>
<dbReference type="PATRIC" id="fig|1359152.3.peg.1516"/>
<protein>
    <submittedName>
        <fullName evidence="1">Uncharacterized protein</fullName>
    </submittedName>
</protein>
<dbReference type="EMBL" id="LANV01000001">
    <property type="protein sequence ID" value="KJV65171.1"/>
    <property type="molecule type" value="Genomic_DNA"/>
</dbReference>
<name>A0A0F3NBS4_ANAPH</name>